<dbReference type="GO" id="GO:0008270">
    <property type="term" value="F:zinc ion binding"/>
    <property type="evidence" value="ECO:0007669"/>
    <property type="project" value="TreeGrafter"/>
</dbReference>
<feature type="binding site" evidence="11">
    <location>
        <position position="81"/>
    </location>
    <ligand>
        <name>Zn(2+)</name>
        <dbReference type="ChEBI" id="CHEBI:29105"/>
    </ligand>
</feature>
<keyword evidence="9" id="KW-0238">DNA-binding</keyword>
<feature type="binding site" evidence="12">
    <location>
        <position position="95"/>
    </location>
    <ligand>
        <name>Fe cation</name>
        <dbReference type="ChEBI" id="CHEBI:24875"/>
    </ligand>
</feature>
<dbReference type="PANTHER" id="PTHR33202:SF2">
    <property type="entry name" value="FERRIC UPTAKE REGULATION PROTEIN"/>
    <property type="match status" value="1"/>
</dbReference>
<dbReference type="InterPro" id="IPR036388">
    <property type="entry name" value="WH-like_DNA-bd_sf"/>
</dbReference>
<dbReference type="RefSeq" id="WP_033516333.1">
    <property type="nucleotide sequence ID" value="NZ_JGYV01000025.1"/>
</dbReference>
<dbReference type="InterPro" id="IPR036390">
    <property type="entry name" value="WH_DNA-bd_sf"/>
</dbReference>
<dbReference type="GO" id="GO:0005829">
    <property type="term" value="C:cytosol"/>
    <property type="evidence" value="ECO:0007669"/>
    <property type="project" value="TreeGrafter"/>
</dbReference>
<dbReference type="GO" id="GO:0003700">
    <property type="term" value="F:DNA-binding transcription factor activity"/>
    <property type="evidence" value="ECO:0007669"/>
    <property type="project" value="InterPro"/>
</dbReference>
<dbReference type="InterPro" id="IPR002481">
    <property type="entry name" value="FUR"/>
</dbReference>
<dbReference type="GO" id="GO:0000976">
    <property type="term" value="F:transcription cis-regulatory region binding"/>
    <property type="evidence" value="ECO:0007669"/>
    <property type="project" value="TreeGrafter"/>
</dbReference>
<comment type="similarity">
    <text evidence="2">Belongs to the Fur family.</text>
</comment>
<dbReference type="eggNOG" id="COG0735">
    <property type="taxonomic scope" value="Bacteria"/>
</dbReference>
<name>A0A087AL50_9BIFI</name>
<dbReference type="InterPro" id="IPR043135">
    <property type="entry name" value="Fur_C"/>
</dbReference>
<dbReference type="STRING" id="1688.BCUN_1625"/>
<feature type="binding site" evidence="11">
    <location>
        <position position="84"/>
    </location>
    <ligand>
        <name>Zn(2+)</name>
        <dbReference type="ChEBI" id="CHEBI:29105"/>
    </ligand>
</feature>
<dbReference type="Gene3D" id="3.30.1490.190">
    <property type="match status" value="1"/>
</dbReference>
<evidence type="ECO:0000256" key="8">
    <source>
        <dbReference type="ARBA" id="ARBA00023015"/>
    </source>
</evidence>
<feature type="binding site" evidence="12">
    <location>
        <position position="75"/>
    </location>
    <ligand>
        <name>Fe cation</name>
        <dbReference type="ChEBI" id="CHEBI:24875"/>
    </ligand>
</feature>
<comment type="cofactor">
    <cofactor evidence="12">
        <name>Mn(2+)</name>
        <dbReference type="ChEBI" id="CHEBI:29035"/>
    </cofactor>
    <cofactor evidence="12">
        <name>Fe(2+)</name>
        <dbReference type="ChEBI" id="CHEBI:29033"/>
    </cofactor>
    <text evidence="12">Binds 1 Mn(2+) or Fe(2+) ion per subunit.</text>
</comment>
<keyword evidence="6 11" id="KW-0479">Metal-binding</keyword>
<dbReference type="CDD" id="cd07153">
    <property type="entry name" value="Fur_like"/>
    <property type="match status" value="1"/>
</dbReference>
<keyword evidence="5" id="KW-0678">Repressor</keyword>
<keyword evidence="8" id="KW-0805">Transcription regulation</keyword>
<proteinExistence type="inferred from homology"/>
<comment type="caution">
    <text evidence="13">The sequence shown here is derived from an EMBL/GenBank/DDBJ whole genome shotgun (WGS) entry which is preliminary data.</text>
</comment>
<comment type="subcellular location">
    <subcellularLocation>
        <location evidence="1">Cytoplasm</location>
    </subcellularLocation>
</comment>
<evidence type="ECO:0000256" key="4">
    <source>
        <dbReference type="ARBA" id="ARBA00022490"/>
    </source>
</evidence>
<dbReference type="GO" id="GO:1900376">
    <property type="term" value="P:regulation of secondary metabolite biosynthetic process"/>
    <property type="evidence" value="ECO:0007669"/>
    <property type="project" value="TreeGrafter"/>
</dbReference>
<sequence>MARNTHQKDTIREALRERSAFISAQQLHQQLEERGERIALATVYRQLNALADSGQVDTVRMGGEQLYRYCGADGHHHHLICTSCGRTVAIDPPSESWLRSVTAEHGFTLQSHTLEVFGLCPECQAQDGDA</sequence>
<dbReference type="Gene3D" id="1.10.10.10">
    <property type="entry name" value="Winged helix-like DNA-binding domain superfamily/Winged helix DNA-binding domain"/>
    <property type="match status" value="1"/>
</dbReference>
<evidence type="ECO:0000256" key="12">
    <source>
        <dbReference type="PIRSR" id="PIRSR602481-2"/>
    </source>
</evidence>
<comment type="cofactor">
    <cofactor evidence="11">
        <name>Zn(2+)</name>
        <dbReference type="ChEBI" id="CHEBI:29105"/>
    </cofactor>
    <text evidence="11">Binds 1 zinc ion per subunit.</text>
</comment>
<evidence type="ECO:0000313" key="13">
    <source>
        <dbReference type="EMBL" id="KFI59500.1"/>
    </source>
</evidence>
<keyword evidence="7 11" id="KW-0862">Zinc</keyword>
<comment type="subunit">
    <text evidence="3">Homodimer.</text>
</comment>
<evidence type="ECO:0000256" key="9">
    <source>
        <dbReference type="ARBA" id="ARBA00023125"/>
    </source>
</evidence>
<accession>A0A087AL50</accession>
<gene>
    <name evidence="13" type="ORF">BCUN_1625</name>
</gene>
<dbReference type="Proteomes" id="UP000029067">
    <property type="component" value="Unassembled WGS sequence"/>
</dbReference>
<evidence type="ECO:0000256" key="3">
    <source>
        <dbReference type="ARBA" id="ARBA00011738"/>
    </source>
</evidence>
<dbReference type="AlphaFoldDB" id="A0A087AL50"/>
<organism evidence="13 14">
    <name type="scientific">Bifidobacterium cuniculi</name>
    <dbReference type="NCBI Taxonomy" id="1688"/>
    <lineage>
        <taxon>Bacteria</taxon>
        <taxon>Bacillati</taxon>
        <taxon>Actinomycetota</taxon>
        <taxon>Actinomycetes</taxon>
        <taxon>Bifidobacteriales</taxon>
        <taxon>Bifidobacteriaceae</taxon>
        <taxon>Bifidobacterium</taxon>
    </lineage>
</organism>
<evidence type="ECO:0000256" key="10">
    <source>
        <dbReference type="ARBA" id="ARBA00023163"/>
    </source>
</evidence>
<dbReference type="SUPFAM" id="SSF46785">
    <property type="entry name" value="Winged helix' DNA-binding domain"/>
    <property type="match status" value="1"/>
</dbReference>
<evidence type="ECO:0000256" key="5">
    <source>
        <dbReference type="ARBA" id="ARBA00022491"/>
    </source>
</evidence>
<keyword evidence="14" id="KW-1185">Reference proteome</keyword>
<dbReference type="GO" id="GO:0045892">
    <property type="term" value="P:negative regulation of DNA-templated transcription"/>
    <property type="evidence" value="ECO:0007669"/>
    <property type="project" value="TreeGrafter"/>
</dbReference>
<dbReference type="EMBL" id="JGYV01000025">
    <property type="protein sequence ID" value="KFI59500.1"/>
    <property type="molecule type" value="Genomic_DNA"/>
</dbReference>
<evidence type="ECO:0000256" key="7">
    <source>
        <dbReference type="ARBA" id="ARBA00022833"/>
    </source>
</evidence>
<feature type="binding site" evidence="11">
    <location>
        <position position="120"/>
    </location>
    <ligand>
        <name>Zn(2+)</name>
        <dbReference type="ChEBI" id="CHEBI:29105"/>
    </ligand>
</feature>
<keyword evidence="10" id="KW-0804">Transcription</keyword>
<dbReference type="PANTHER" id="PTHR33202">
    <property type="entry name" value="ZINC UPTAKE REGULATION PROTEIN"/>
    <property type="match status" value="1"/>
</dbReference>
<keyword evidence="12" id="KW-0408">Iron</keyword>
<evidence type="ECO:0000256" key="2">
    <source>
        <dbReference type="ARBA" id="ARBA00007957"/>
    </source>
</evidence>
<dbReference type="Pfam" id="PF01475">
    <property type="entry name" value="FUR"/>
    <property type="match status" value="1"/>
</dbReference>
<evidence type="ECO:0000256" key="1">
    <source>
        <dbReference type="ARBA" id="ARBA00004496"/>
    </source>
</evidence>
<reference evidence="13 14" key="1">
    <citation type="submission" date="2014-03" db="EMBL/GenBank/DDBJ databases">
        <title>Genomics of Bifidobacteria.</title>
        <authorList>
            <person name="Ventura M."/>
            <person name="Milani C."/>
            <person name="Lugli G.A."/>
        </authorList>
    </citation>
    <scope>NUCLEOTIDE SEQUENCE [LARGE SCALE GENOMIC DNA]</scope>
    <source>
        <strain evidence="13 14">LMG 10738</strain>
    </source>
</reference>
<keyword evidence="4" id="KW-0963">Cytoplasm</keyword>
<evidence type="ECO:0000256" key="6">
    <source>
        <dbReference type="ARBA" id="ARBA00022723"/>
    </source>
</evidence>
<protein>
    <submittedName>
        <fullName evidence="13">Metal uptake regulator ferric uptake regulator protein</fullName>
    </submittedName>
</protein>
<dbReference type="OrthoDB" id="8659436at2"/>
<evidence type="ECO:0000256" key="11">
    <source>
        <dbReference type="PIRSR" id="PIRSR602481-1"/>
    </source>
</evidence>
<evidence type="ECO:0000313" key="14">
    <source>
        <dbReference type="Proteomes" id="UP000029067"/>
    </source>
</evidence>
<feature type="binding site" evidence="11">
    <location>
        <position position="123"/>
    </location>
    <ligand>
        <name>Zn(2+)</name>
        <dbReference type="ChEBI" id="CHEBI:29105"/>
    </ligand>
</feature>
<feature type="binding site" evidence="12">
    <location>
        <position position="112"/>
    </location>
    <ligand>
        <name>Fe cation</name>
        <dbReference type="ChEBI" id="CHEBI:24875"/>
    </ligand>
</feature>